<dbReference type="AlphaFoldDB" id="A0A4U0SSE5"/>
<dbReference type="Proteomes" id="UP000305778">
    <property type="component" value="Unassembled WGS sequence"/>
</dbReference>
<accession>A0A4U0SSE5</accession>
<evidence type="ECO:0000313" key="3">
    <source>
        <dbReference type="Proteomes" id="UP000305778"/>
    </source>
</evidence>
<keyword evidence="3" id="KW-1185">Reference proteome</keyword>
<dbReference type="OrthoDB" id="3254802at2"/>
<dbReference type="NCBIfam" id="NF033539">
    <property type="entry name" value="transpos_IS1380"/>
    <property type="match status" value="1"/>
</dbReference>
<evidence type="ECO:0000259" key="1">
    <source>
        <dbReference type="Pfam" id="PF13701"/>
    </source>
</evidence>
<dbReference type="RefSeq" id="WP_136722337.1">
    <property type="nucleotide sequence ID" value="NZ_SUMC01000004.1"/>
</dbReference>
<evidence type="ECO:0000313" key="2">
    <source>
        <dbReference type="EMBL" id="TKA12303.1"/>
    </source>
</evidence>
<dbReference type="InterPro" id="IPR047960">
    <property type="entry name" value="Transpos_IS1380"/>
</dbReference>
<feature type="domain" description="Transposase DDE" evidence="1">
    <location>
        <begin position="14"/>
        <end position="474"/>
    </location>
</feature>
<reference evidence="2 3" key="1">
    <citation type="submission" date="2019-04" db="EMBL/GenBank/DDBJ databases">
        <title>Streptomyces oryziradicis sp. nov., a novel actinomycete isolated from rhizosphere soil of rice (Oryza sativa L.).</title>
        <authorList>
            <person name="Li C."/>
        </authorList>
    </citation>
    <scope>NUCLEOTIDE SEQUENCE [LARGE SCALE GENOMIC DNA]</scope>
    <source>
        <strain evidence="2 3">NEAU-C40</strain>
    </source>
</reference>
<organism evidence="2 3">
    <name type="scientific">Actinacidiphila oryziradicis</name>
    <dbReference type="NCBI Taxonomy" id="2571141"/>
    <lineage>
        <taxon>Bacteria</taxon>
        <taxon>Bacillati</taxon>
        <taxon>Actinomycetota</taxon>
        <taxon>Actinomycetes</taxon>
        <taxon>Kitasatosporales</taxon>
        <taxon>Streptomycetaceae</taxon>
        <taxon>Actinacidiphila</taxon>
    </lineage>
</organism>
<comment type="caution">
    <text evidence="2">The sequence shown here is derived from an EMBL/GenBank/DDBJ whole genome shotgun (WGS) entry which is preliminary data.</text>
</comment>
<proteinExistence type="predicted"/>
<name>A0A4U0SSE5_9ACTN</name>
<dbReference type="InterPro" id="IPR025668">
    <property type="entry name" value="Tnp_DDE_dom"/>
</dbReference>
<dbReference type="Pfam" id="PF13701">
    <property type="entry name" value="DDE_Tnp_1_4"/>
    <property type="match status" value="1"/>
</dbReference>
<gene>
    <name evidence="2" type="ORF">FCI23_05605</name>
</gene>
<protein>
    <submittedName>
        <fullName evidence="2">IS1380 family transposase</fullName>
    </submittedName>
</protein>
<sequence>MSSEQEGTFEVHTTGSRPKLVVSADGRGAVSHAGSRLLADLADATGLTGAFTNALRRLRPRGTGHDPGRVAADVAVMLADGGEAIADLAVLRDQPGVFGPVASTPTAWRLLADIGPATLAALRAARATARETAWLQATDTRNGIPASHAGGRDLPGLVLDLDATLVTCHSDKEQAAPTYKRGFGFHPLLCFLDNTGEGLSGLLRPGNAGANTAADHITVLDAALAQIPDAHRHGTDILIRADSAGSAKAFLAHVRAQRGRGIRTSFSVGHAVTEPVRRAIRALPDQVWHPALEQDGSLREGAEVAELTGMVDLTGYPDGTRIIVRRERPHPGAQLSLFDLDEGMRHQVFLTDTPTAGGGSPQFLEVRHRAHARVEDRIRCGKTTGFGRFPSRHFAVNTVWLELSLTAIDLLAWMRTLLLDGELADAEPKKLRYRLLHAAARITQAARRIHLRIAETWPWRHELTDAFARLAALPRPAT</sequence>
<dbReference type="EMBL" id="SUMC01000004">
    <property type="protein sequence ID" value="TKA12303.1"/>
    <property type="molecule type" value="Genomic_DNA"/>
</dbReference>